<dbReference type="eggNOG" id="COG3176">
    <property type="taxonomic scope" value="Bacteria"/>
</dbReference>
<dbReference type="AlphaFoldDB" id="A0A0D0NHP5"/>
<evidence type="ECO:0000313" key="12">
    <source>
        <dbReference type="Proteomes" id="UP000035100"/>
    </source>
</evidence>
<dbReference type="STRING" id="1123501.Wenmar_03600"/>
<protein>
    <recommendedName>
        <fullName evidence="8">L-ornithine N(alpha)-acyltransferase</fullName>
        <ecNumber evidence="7">2.3.2.30</ecNumber>
    </recommendedName>
</protein>
<evidence type="ECO:0000256" key="10">
    <source>
        <dbReference type="ARBA" id="ARBA00047785"/>
    </source>
</evidence>
<evidence type="ECO:0000256" key="1">
    <source>
        <dbReference type="ARBA" id="ARBA00005189"/>
    </source>
</evidence>
<dbReference type="RefSeq" id="WP_018302088.1">
    <property type="nucleotide sequence ID" value="NZ_KB902281.1"/>
</dbReference>
<name>A0A0D0NHP5_9RHOB</name>
<evidence type="ECO:0000256" key="6">
    <source>
        <dbReference type="ARBA" id="ARBA00038095"/>
    </source>
</evidence>
<evidence type="ECO:0000256" key="7">
    <source>
        <dbReference type="ARBA" id="ARBA00039058"/>
    </source>
</evidence>
<comment type="catalytic activity">
    <reaction evidence="10">
        <text>a (3R)-hydroxyacyl-[ACP] + L-ornithine = a lyso-ornithine lipid + holo-[ACP] + H(+)</text>
        <dbReference type="Rhea" id="RHEA:20633"/>
        <dbReference type="Rhea" id="RHEA-COMP:9685"/>
        <dbReference type="Rhea" id="RHEA-COMP:9945"/>
        <dbReference type="ChEBI" id="CHEBI:15378"/>
        <dbReference type="ChEBI" id="CHEBI:46911"/>
        <dbReference type="ChEBI" id="CHEBI:64479"/>
        <dbReference type="ChEBI" id="CHEBI:78827"/>
        <dbReference type="ChEBI" id="CHEBI:138482"/>
        <dbReference type="EC" id="2.3.2.30"/>
    </reaction>
    <physiologicalReaction direction="left-to-right" evidence="10">
        <dbReference type="Rhea" id="RHEA:20634"/>
    </physiologicalReaction>
</comment>
<sequence length="252" mass="26466">MALDRQTARYRTRHGGTPADLVAAQELRHRAFVEAAGLPPRSGGLDRDRFDAVSRHVLIEDTATGTPVCTFRYRVLSPADAAADSYTGALYDLAPLVALAGPMVELGRFCVAPGAADPDALRLAWARLTRIVDEAEATLLFGCASFAGADPARHADSLACLAARHPAPPGLSPGRRAPATVALPTSGDPASGWRAMPALLRTYLAMGGWTSDHAVIDREMDTVHVFTAVETARVPPARARALRALAEAAAGG</sequence>
<reference evidence="11 12" key="1">
    <citation type="submission" date="2013-01" db="EMBL/GenBank/DDBJ databases">
        <authorList>
            <person name="Fiebig A."/>
            <person name="Goeker M."/>
            <person name="Klenk H.-P.P."/>
        </authorList>
    </citation>
    <scope>NUCLEOTIDE SEQUENCE [LARGE SCALE GENOMIC DNA]</scope>
    <source>
        <strain evidence="11 12">DSM 24838</strain>
    </source>
</reference>
<dbReference type="Pfam" id="PF13444">
    <property type="entry name" value="Acetyltransf_5"/>
    <property type="match status" value="1"/>
</dbReference>
<gene>
    <name evidence="11" type="ORF">Wenmar_03600</name>
</gene>
<dbReference type="GO" id="GO:0043810">
    <property type="term" value="F:ornithine-acyl [acyl carrier protein] N-acyltransferase activity"/>
    <property type="evidence" value="ECO:0007669"/>
    <property type="project" value="UniProtKB-EC"/>
</dbReference>
<dbReference type="Gene3D" id="3.40.630.30">
    <property type="match status" value="1"/>
</dbReference>
<evidence type="ECO:0000256" key="8">
    <source>
        <dbReference type="ARBA" id="ARBA00039866"/>
    </source>
</evidence>
<dbReference type="PANTHER" id="PTHR37323:SF1">
    <property type="entry name" value="L-ORNITHINE N(ALPHA)-ACYLTRANSFERASE"/>
    <property type="match status" value="1"/>
</dbReference>
<organism evidence="11 12">
    <name type="scientific">Wenxinia marina DSM 24838</name>
    <dbReference type="NCBI Taxonomy" id="1123501"/>
    <lineage>
        <taxon>Bacteria</taxon>
        <taxon>Pseudomonadati</taxon>
        <taxon>Pseudomonadota</taxon>
        <taxon>Alphaproteobacteria</taxon>
        <taxon>Rhodobacterales</taxon>
        <taxon>Roseobacteraceae</taxon>
        <taxon>Wenxinia</taxon>
    </lineage>
</organism>
<comment type="caution">
    <text evidence="11">The sequence shown here is derived from an EMBL/GenBank/DDBJ whole genome shotgun (WGS) entry which is preliminary data.</text>
</comment>
<dbReference type="Proteomes" id="UP000035100">
    <property type="component" value="Unassembled WGS sequence"/>
</dbReference>
<proteinExistence type="inferred from homology"/>
<dbReference type="InterPro" id="IPR052351">
    <property type="entry name" value="Ornithine_N-alpha-AT"/>
</dbReference>
<dbReference type="InterPro" id="IPR016181">
    <property type="entry name" value="Acyl_CoA_acyltransferase"/>
</dbReference>
<keyword evidence="12" id="KW-1185">Reference proteome</keyword>
<dbReference type="EMBL" id="AONG01000019">
    <property type="protein sequence ID" value="KIQ67870.1"/>
    <property type="molecule type" value="Genomic_DNA"/>
</dbReference>
<evidence type="ECO:0000256" key="9">
    <source>
        <dbReference type="ARBA" id="ARBA00045724"/>
    </source>
</evidence>
<evidence type="ECO:0000256" key="5">
    <source>
        <dbReference type="ARBA" id="ARBA00023315"/>
    </source>
</evidence>
<comment type="pathway">
    <text evidence="1">Lipid metabolism.</text>
</comment>
<comment type="function">
    <text evidence="9">Catalyzes the first step in the biosynthesis of ornithine lipids, which are phosphorus-free membrane lipids. Catalyzes the 3-hydroxyacyl-acyl carrier protein-dependent acylation of ornithine to form lyso-ornithine lipid (LOL).</text>
</comment>
<keyword evidence="2" id="KW-0444">Lipid biosynthesis</keyword>
<comment type="similarity">
    <text evidence="6">Belongs to the acetyltransferase family. OlsB subfamily.</text>
</comment>
<evidence type="ECO:0000313" key="11">
    <source>
        <dbReference type="EMBL" id="KIQ67870.1"/>
    </source>
</evidence>
<keyword evidence="3 11" id="KW-0808">Transferase</keyword>
<accession>A0A0D0NHP5</accession>
<evidence type="ECO:0000256" key="2">
    <source>
        <dbReference type="ARBA" id="ARBA00022516"/>
    </source>
</evidence>
<dbReference type="GO" id="GO:0006629">
    <property type="term" value="P:lipid metabolic process"/>
    <property type="evidence" value="ECO:0007669"/>
    <property type="project" value="UniProtKB-KW"/>
</dbReference>
<evidence type="ECO:0000256" key="3">
    <source>
        <dbReference type="ARBA" id="ARBA00022679"/>
    </source>
</evidence>
<dbReference type="SUPFAM" id="SSF55729">
    <property type="entry name" value="Acyl-CoA N-acyltransferases (Nat)"/>
    <property type="match status" value="1"/>
</dbReference>
<evidence type="ECO:0000256" key="4">
    <source>
        <dbReference type="ARBA" id="ARBA00023098"/>
    </source>
</evidence>
<keyword evidence="5 11" id="KW-0012">Acyltransferase</keyword>
<dbReference type="OrthoDB" id="9787072at2"/>
<dbReference type="PANTHER" id="PTHR37323">
    <property type="entry name" value="GCN5-RELATED N-ACETYLTRANSFERASE"/>
    <property type="match status" value="1"/>
</dbReference>
<keyword evidence="4" id="KW-0443">Lipid metabolism</keyword>
<dbReference type="EC" id="2.3.2.30" evidence="7"/>